<protein>
    <recommendedName>
        <fullName evidence="2">histidine kinase</fullName>
        <ecNumber evidence="2">2.7.13.3</ecNumber>
    </recommendedName>
</protein>
<evidence type="ECO:0000256" key="3">
    <source>
        <dbReference type="ARBA" id="ARBA00022553"/>
    </source>
</evidence>
<dbReference type="Pfam" id="PF00072">
    <property type="entry name" value="Response_reg"/>
    <property type="match status" value="1"/>
</dbReference>
<dbReference type="Gene3D" id="3.30.450.20">
    <property type="entry name" value="PAS domain"/>
    <property type="match status" value="2"/>
</dbReference>
<keyword evidence="3 6" id="KW-0597">Phosphoprotein</keyword>
<dbReference type="PANTHER" id="PTHR43047">
    <property type="entry name" value="TWO-COMPONENT HISTIDINE PROTEIN KINASE"/>
    <property type="match status" value="1"/>
</dbReference>
<dbReference type="Pfam" id="PF02518">
    <property type="entry name" value="HATPase_c"/>
    <property type="match status" value="1"/>
</dbReference>
<dbReference type="SUPFAM" id="SSF55785">
    <property type="entry name" value="PYP-like sensor domain (PAS domain)"/>
    <property type="match status" value="2"/>
</dbReference>
<dbReference type="Pfam" id="PF00512">
    <property type="entry name" value="HisKA"/>
    <property type="match status" value="1"/>
</dbReference>
<proteinExistence type="predicted"/>
<comment type="catalytic activity">
    <reaction evidence="1">
        <text>ATP + protein L-histidine = ADP + protein N-phospho-L-histidine.</text>
        <dbReference type="EC" id="2.7.13.3"/>
    </reaction>
</comment>
<evidence type="ECO:0000259" key="10">
    <source>
        <dbReference type="PROSITE" id="PS50112"/>
    </source>
</evidence>
<dbReference type="PRINTS" id="PR00344">
    <property type="entry name" value="BCTRLSENSOR"/>
</dbReference>
<dbReference type="Pfam" id="PF00989">
    <property type="entry name" value="PAS"/>
    <property type="match status" value="2"/>
</dbReference>
<feature type="domain" description="PAS" evidence="10">
    <location>
        <begin position="67"/>
        <end position="120"/>
    </location>
</feature>
<evidence type="ECO:0000259" key="8">
    <source>
        <dbReference type="PROSITE" id="PS50109"/>
    </source>
</evidence>
<dbReference type="SUPFAM" id="SSF47384">
    <property type="entry name" value="Homodimeric domain of signal transducing histidine kinase"/>
    <property type="match status" value="1"/>
</dbReference>
<reference evidence="11 12" key="1">
    <citation type="submission" date="2021-03" db="EMBL/GenBank/DDBJ databases">
        <title>Genomic Encyclopedia of Type Strains, Phase III (KMG-III): the genomes of soil and plant-associated and newly described type strains.</title>
        <authorList>
            <person name="Whitman W."/>
        </authorList>
    </citation>
    <scope>NUCLEOTIDE SEQUENCE [LARGE SCALE GENOMIC DNA]</scope>
    <source>
        <strain evidence="11 12">IMMIB AFH-6</strain>
    </source>
</reference>
<comment type="caution">
    <text evidence="11">The sequence shown here is derived from an EMBL/GenBank/DDBJ whole genome shotgun (WGS) entry which is preliminary data.</text>
</comment>
<dbReference type="InterPro" id="IPR013767">
    <property type="entry name" value="PAS_fold"/>
</dbReference>
<feature type="modified residue" description="4-aspartylphosphate" evidence="6">
    <location>
        <position position="627"/>
    </location>
</feature>
<evidence type="ECO:0000256" key="2">
    <source>
        <dbReference type="ARBA" id="ARBA00012438"/>
    </source>
</evidence>
<dbReference type="RefSeq" id="WP_209766242.1">
    <property type="nucleotide sequence ID" value="NZ_JAGINP010000006.1"/>
</dbReference>
<dbReference type="PANTHER" id="PTHR43047:SF9">
    <property type="entry name" value="HISTIDINE KINASE"/>
    <property type="match status" value="1"/>
</dbReference>
<dbReference type="SMART" id="SM00387">
    <property type="entry name" value="HATPase_c"/>
    <property type="match status" value="1"/>
</dbReference>
<dbReference type="InterPro" id="IPR036890">
    <property type="entry name" value="HATPase_C_sf"/>
</dbReference>
<name>A0ABS4SLV0_9PROT</name>
<dbReference type="InterPro" id="IPR035965">
    <property type="entry name" value="PAS-like_dom_sf"/>
</dbReference>
<evidence type="ECO:0000313" key="12">
    <source>
        <dbReference type="Proteomes" id="UP000781958"/>
    </source>
</evidence>
<evidence type="ECO:0000259" key="9">
    <source>
        <dbReference type="PROSITE" id="PS50110"/>
    </source>
</evidence>
<evidence type="ECO:0000256" key="4">
    <source>
        <dbReference type="ARBA" id="ARBA00022679"/>
    </source>
</evidence>
<dbReference type="InterPro" id="IPR001789">
    <property type="entry name" value="Sig_transdc_resp-reg_receiver"/>
</dbReference>
<dbReference type="Gene3D" id="3.40.50.2300">
    <property type="match status" value="1"/>
</dbReference>
<evidence type="ECO:0000256" key="5">
    <source>
        <dbReference type="ARBA" id="ARBA00022777"/>
    </source>
</evidence>
<dbReference type="SUPFAM" id="SSF55874">
    <property type="entry name" value="ATPase domain of HSP90 chaperone/DNA topoisomerase II/histidine kinase"/>
    <property type="match status" value="1"/>
</dbReference>
<dbReference type="EC" id="2.7.13.3" evidence="2"/>
<evidence type="ECO:0000256" key="6">
    <source>
        <dbReference type="PROSITE-ProRule" id="PRU00169"/>
    </source>
</evidence>
<keyword evidence="12" id="KW-1185">Reference proteome</keyword>
<keyword evidence="5" id="KW-0418">Kinase</keyword>
<dbReference type="InterPro" id="IPR000014">
    <property type="entry name" value="PAS"/>
</dbReference>
<dbReference type="Gene3D" id="1.10.287.130">
    <property type="match status" value="1"/>
</dbReference>
<dbReference type="Proteomes" id="UP000781958">
    <property type="component" value="Unassembled WGS sequence"/>
</dbReference>
<dbReference type="SMART" id="SM00388">
    <property type="entry name" value="HisKA"/>
    <property type="match status" value="1"/>
</dbReference>
<feature type="compositionally biased region" description="Pro residues" evidence="7">
    <location>
        <begin position="39"/>
        <end position="60"/>
    </location>
</feature>
<feature type="domain" description="Histidine kinase" evidence="8">
    <location>
        <begin position="340"/>
        <end position="553"/>
    </location>
</feature>
<dbReference type="PROSITE" id="PS50112">
    <property type="entry name" value="PAS"/>
    <property type="match status" value="2"/>
</dbReference>
<dbReference type="CDD" id="cd00082">
    <property type="entry name" value="HisKA"/>
    <property type="match status" value="1"/>
</dbReference>
<dbReference type="InterPro" id="IPR003594">
    <property type="entry name" value="HATPase_dom"/>
</dbReference>
<dbReference type="PROSITE" id="PS50109">
    <property type="entry name" value="HIS_KIN"/>
    <property type="match status" value="1"/>
</dbReference>
<dbReference type="InterPro" id="IPR005467">
    <property type="entry name" value="His_kinase_dom"/>
</dbReference>
<evidence type="ECO:0000256" key="7">
    <source>
        <dbReference type="SAM" id="MobiDB-lite"/>
    </source>
</evidence>
<sequence>MDAAVGLLVVAAVALVSGAAGWALRGRRLSTASGETPDEPVPLEPAVPPVPSASEPPPTEFPASERAGTLTQAILDAAVDGIVIIGETGIIRSVNAAAERIFGYPAEEVVGRNVSMLMPEPYRSAHDGYLAHHRETGETRIIGKGREVQGLRKNGHVFPMDLAVGSAVVDGEHLFAGIVRDISIRRETEERLRYSEAKNRAILEAAVDGIITIDDHGRIESFNRAAERIFGYSAAEVLGRNVSMLMPAPYRQAHDGYLDNYLKTSQPRIIGIGREVEGRRKDGETFPMDLAVGEGFLAGRRIFAGIVRDITERKRADADLRTAKDEAERASVAKTKFLAAASHDLRQPVQSLVFFTAALASQLPEGTARAMVDDMEVAVAALKTLLDSLLDVSKLDAGVVSVRPMIFPVDSVLATTRVSYTTLAAAKGVRLTVVPSNALVRTDPALFGRMVQNLVDNAVRYTGEGRILVGCRRRGDLLRVEVWDTGIGIPAGQTEEIFEEFTQIGNPERDREKGLGLGLAIVKRLSRLLGHRVSVRSVHGRGSVFWVEVPLQATVRLRPPAQRSEIVVGDGAGRGVIVLIDDEPVVLSSLRAVLESWGFEVVAAESATEAIQLLAARERPPAVILADYRLREGRTGTEAIRDVCDLYRRAIPSIIITGDTAPERIREAEASGISVLHKPVTPPVLLSALTQTMGNA</sequence>
<dbReference type="SMART" id="SM00091">
    <property type="entry name" value="PAS"/>
    <property type="match status" value="2"/>
</dbReference>
<dbReference type="NCBIfam" id="TIGR00229">
    <property type="entry name" value="sensory_box"/>
    <property type="match status" value="2"/>
</dbReference>
<dbReference type="InterPro" id="IPR003661">
    <property type="entry name" value="HisK_dim/P_dom"/>
</dbReference>
<accession>A0ABS4SLV0</accession>
<gene>
    <name evidence="11" type="ORF">J2851_002145</name>
</gene>
<dbReference type="Gene3D" id="3.30.565.10">
    <property type="entry name" value="Histidine kinase-like ATPase, C-terminal domain"/>
    <property type="match status" value="1"/>
</dbReference>
<dbReference type="SUPFAM" id="SSF52172">
    <property type="entry name" value="CheY-like"/>
    <property type="match status" value="1"/>
</dbReference>
<dbReference type="CDD" id="cd00130">
    <property type="entry name" value="PAS"/>
    <property type="match status" value="2"/>
</dbReference>
<feature type="region of interest" description="Disordered" evidence="7">
    <location>
        <begin position="31"/>
        <end position="64"/>
    </location>
</feature>
<dbReference type="EMBL" id="JAGINP010000006">
    <property type="protein sequence ID" value="MBP2292375.1"/>
    <property type="molecule type" value="Genomic_DNA"/>
</dbReference>
<dbReference type="InterPro" id="IPR011006">
    <property type="entry name" value="CheY-like_superfamily"/>
</dbReference>
<dbReference type="SMART" id="SM00448">
    <property type="entry name" value="REC"/>
    <property type="match status" value="1"/>
</dbReference>
<evidence type="ECO:0000313" key="11">
    <source>
        <dbReference type="EMBL" id="MBP2292375.1"/>
    </source>
</evidence>
<feature type="domain" description="PAS" evidence="10">
    <location>
        <begin position="195"/>
        <end position="265"/>
    </location>
</feature>
<dbReference type="InterPro" id="IPR036097">
    <property type="entry name" value="HisK_dim/P_sf"/>
</dbReference>
<evidence type="ECO:0000256" key="1">
    <source>
        <dbReference type="ARBA" id="ARBA00000085"/>
    </source>
</evidence>
<keyword evidence="4" id="KW-0808">Transferase</keyword>
<organism evidence="11 12">
    <name type="scientific">Azospirillum rugosum</name>
    <dbReference type="NCBI Taxonomy" id="416170"/>
    <lineage>
        <taxon>Bacteria</taxon>
        <taxon>Pseudomonadati</taxon>
        <taxon>Pseudomonadota</taxon>
        <taxon>Alphaproteobacteria</taxon>
        <taxon>Rhodospirillales</taxon>
        <taxon>Azospirillaceae</taxon>
        <taxon>Azospirillum</taxon>
    </lineage>
</organism>
<dbReference type="PROSITE" id="PS50110">
    <property type="entry name" value="RESPONSE_REGULATORY"/>
    <property type="match status" value="1"/>
</dbReference>
<dbReference type="InterPro" id="IPR004358">
    <property type="entry name" value="Sig_transdc_His_kin-like_C"/>
</dbReference>
<dbReference type="CDD" id="cd00156">
    <property type="entry name" value="REC"/>
    <property type="match status" value="1"/>
</dbReference>
<feature type="domain" description="Response regulatory" evidence="9">
    <location>
        <begin position="576"/>
        <end position="693"/>
    </location>
</feature>